<gene>
    <name evidence="8" type="ORF">A7K95_02525</name>
    <name evidence="7" type="ORF">GA842_01940</name>
</gene>
<protein>
    <submittedName>
        <fullName evidence="7">CDP-glycerol glycerophosphotransferase family protein</fullName>
    </submittedName>
</protein>
<evidence type="ECO:0000256" key="3">
    <source>
        <dbReference type="ARBA" id="ARBA00022475"/>
    </source>
</evidence>
<dbReference type="RefSeq" id="WP_068804908.1">
    <property type="nucleotide sequence ID" value="NZ_CP158977.1"/>
</dbReference>
<dbReference type="Proteomes" id="UP000077280">
    <property type="component" value="Unassembled WGS sequence"/>
</dbReference>
<keyword evidence="5" id="KW-0777">Teichoic acid biosynthesis</keyword>
<comment type="caution">
    <text evidence="7">The sequence shown here is derived from an EMBL/GenBank/DDBJ whole genome shotgun (WGS) entry which is preliminary data.</text>
</comment>
<dbReference type="EMBL" id="LXND01000020">
    <property type="protein sequence ID" value="OAD64907.1"/>
    <property type="molecule type" value="Genomic_DNA"/>
</dbReference>
<dbReference type="SUPFAM" id="SSF53756">
    <property type="entry name" value="UDP-Glycosyltransferase/glycogen phosphorylase"/>
    <property type="match status" value="1"/>
</dbReference>
<evidence type="ECO:0000313" key="8">
    <source>
        <dbReference type="EMBL" id="OAD64907.1"/>
    </source>
</evidence>
<accession>A0AAP5TDQ0</accession>
<dbReference type="Proteomes" id="UP001275867">
    <property type="component" value="Unassembled WGS sequence"/>
</dbReference>
<dbReference type="PANTHER" id="PTHR37316:SF1">
    <property type="entry name" value="TEICHOIC ACID GLYCEROL-PHOSPHATE PRIMASE"/>
    <property type="match status" value="1"/>
</dbReference>
<comment type="similarity">
    <text evidence="2">Belongs to the CDP-glycerol glycerophosphotransferase family.</text>
</comment>
<dbReference type="Gene3D" id="3.40.50.12580">
    <property type="match status" value="1"/>
</dbReference>
<comment type="subcellular location">
    <subcellularLocation>
        <location evidence="1">Cell membrane</location>
        <topology evidence="1">Peripheral membrane protein</topology>
    </subcellularLocation>
</comment>
<dbReference type="InterPro" id="IPR007554">
    <property type="entry name" value="Glycerophosphate_synth"/>
</dbReference>
<proteinExistence type="inferred from homology"/>
<evidence type="ECO:0000313" key="10">
    <source>
        <dbReference type="Proteomes" id="UP001275867"/>
    </source>
</evidence>
<dbReference type="EMBL" id="WERX01000004">
    <property type="protein sequence ID" value="MDV7693657.1"/>
    <property type="molecule type" value="Genomic_DNA"/>
</dbReference>
<evidence type="ECO:0000313" key="9">
    <source>
        <dbReference type="Proteomes" id="UP000077280"/>
    </source>
</evidence>
<dbReference type="GO" id="GO:0047355">
    <property type="term" value="F:CDP-glycerol glycerophosphotransferase activity"/>
    <property type="evidence" value="ECO:0007669"/>
    <property type="project" value="InterPro"/>
</dbReference>
<dbReference type="PANTHER" id="PTHR37316">
    <property type="entry name" value="TEICHOIC ACID GLYCEROL-PHOSPHATE PRIMASE"/>
    <property type="match status" value="1"/>
</dbReference>
<dbReference type="GO" id="GO:0005886">
    <property type="term" value="C:plasma membrane"/>
    <property type="evidence" value="ECO:0007669"/>
    <property type="project" value="UniProtKB-SubCell"/>
</dbReference>
<reference evidence="8 9" key="1">
    <citation type="submission" date="2016-05" db="EMBL/GenBank/DDBJ databases">
        <title>Draft genome sequence of Pediococcus parvulus 2.6, a probiotic beta-glucan producer strain.</title>
        <authorList>
            <person name="Mohedano M.L."/>
            <person name="Perez-Ramos A."/>
            <person name="Duenas M.T."/>
            <person name="Lamontanara A."/>
            <person name="Orru L."/>
            <person name="Spano G."/>
            <person name="Capozzi V."/>
            <person name="Lopez P."/>
        </authorList>
    </citation>
    <scope>NUCLEOTIDE SEQUENCE [LARGE SCALE GENOMIC DNA]</scope>
    <source>
        <strain evidence="8 9">2.6</strain>
    </source>
</reference>
<evidence type="ECO:0000256" key="4">
    <source>
        <dbReference type="ARBA" id="ARBA00022679"/>
    </source>
</evidence>
<dbReference type="GeneID" id="93383049"/>
<dbReference type="GO" id="GO:0019350">
    <property type="term" value="P:teichoic acid biosynthetic process"/>
    <property type="evidence" value="ECO:0007669"/>
    <property type="project" value="UniProtKB-KW"/>
</dbReference>
<keyword evidence="6" id="KW-0472">Membrane</keyword>
<evidence type="ECO:0000313" key="7">
    <source>
        <dbReference type="EMBL" id="MDV7693657.1"/>
    </source>
</evidence>
<evidence type="ECO:0000256" key="1">
    <source>
        <dbReference type="ARBA" id="ARBA00004202"/>
    </source>
</evidence>
<dbReference type="Gene3D" id="3.40.50.11820">
    <property type="match status" value="1"/>
</dbReference>
<dbReference type="InterPro" id="IPR051612">
    <property type="entry name" value="Teichoic_Acid_Biosynth"/>
</dbReference>
<dbReference type="InterPro" id="IPR043149">
    <property type="entry name" value="TagF_N"/>
</dbReference>
<keyword evidence="3" id="KW-1003">Cell membrane</keyword>
<name>A0AAP5TDQ0_9LACO</name>
<evidence type="ECO:0000256" key="2">
    <source>
        <dbReference type="ARBA" id="ARBA00010488"/>
    </source>
</evidence>
<keyword evidence="4" id="KW-0808">Transferase</keyword>
<dbReference type="Pfam" id="PF04464">
    <property type="entry name" value="Glyphos_transf"/>
    <property type="match status" value="1"/>
</dbReference>
<organism evidence="7 10">
    <name type="scientific">Pediococcus parvulus</name>
    <dbReference type="NCBI Taxonomy" id="54062"/>
    <lineage>
        <taxon>Bacteria</taxon>
        <taxon>Bacillati</taxon>
        <taxon>Bacillota</taxon>
        <taxon>Bacilli</taxon>
        <taxon>Lactobacillales</taxon>
        <taxon>Lactobacillaceae</taxon>
        <taxon>Pediococcus</taxon>
    </lineage>
</organism>
<reference evidence="7" key="2">
    <citation type="submission" date="2019-10" db="EMBL/GenBank/DDBJ databases">
        <title>Malate fermentation in French cider.</title>
        <authorList>
            <person name="Cousin F.J."/>
            <person name="Medina Fernandez S."/>
            <person name="Misery B."/>
            <person name="Laplace J.-M."/>
            <person name="Cretenet M."/>
        </authorList>
    </citation>
    <scope>NUCLEOTIDE SEQUENCE</scope>
    <source>
        <strain evidence="7">UCMA15901</strain>
    </source>
</reference>
<sequence length="383" mass="45091">MKNIYMFLVRLCSLLFAGQRKTQVTYLMSFGNNNEFVSRLAERIAPLKLNVYYQHEVENDVQELKTIKTIQLTEFDNGSFVFFKLIPQLMRSKLILIDNYYPFMGGIIKTKRMRVSQLWHANGAIKEFGFSDPSTERRRPSAQVRFQRVYDVMDDIFVGSQKMADIFQINYRLDGHQMRKLGYPRSDKFSDKNWVTQARDKFFTRYPELKDKRLILYAPTYRKGVKFSFAPGFENLKLPKNTVLILRLHPHLQDLEKQWEQKESFITSIDPKISTDELLTVTDTLVTDYSSILFDYTLLDNAHNIGLFTFDQNDFEKKVGLQRDFSDDFHAIMITSVDQLSRFFANPEDQKSIIMAINETWNQYNDGKGTERIIDFLMKRSGF</sequence>
<dbReference type="InterPro" id="IPR043148">
    <property type="entry name" value="TagF_C"/>
</dbReference>
<dbReference type="AlphaFoldDB" id="A0AAP5TDQ0"/>
<keyword evidence="9" id="KW-1185">Reference proteome</keyword>
<evidence type="ECO:0000256" key="6">
    <source>
        <dbReference type="ARBA" id="ARBA00023136"/>
    </source>
</evidence>
<evidence type="ECO:0000256" key="5">
    <source>
        <dbReference type="ARBA" id="ARBA00022944"/>
    </source>
</evidence>